<feature type="transmembrane region" description="Helical" evidence="2">
    <location>
        <begin position="79"/>
        <end position="96"/>
    </location>
</feature>
<protein>
    <recommendedName>
        <fullName evidence="3">GAF domain-containing protein</fullName>
    </recommendedName>
</protein>
<dbReference type="SUPFAM" id="SSF55781">
    <property type="entry name" value="GAF domain-like"/>
    <property type="match status" value="1"/>
</dbReference>
<accession>A0A1S1Z5F7</accession>
<keyword evidence="2" id="KW-0472">Membrane</keyword>
<comment type="caution">
    <text evidence="4">The sequence shown here is derived from an EMBL/GenBank/DDBJ whole genome shotgun (WGS) entry which is preliminary data.</text>
</comment>
<keyword evidence="2" id="KW-0812">Transmembrane</keyword>
<dbReference type="AlphaFoldDB" id="A0A1S1Z5F7"/>
<reference evidence="4 5" key="1">
    <citation type="journal article" date="2012" name="Int. J. Syst. Evol. Microbiol.">
        <title>Flammeovirga pacifica sp. nov., isolated from deep-sea sediment.</title>
        <authorList>
            <person name="Xu H."/>
            <person name="Fu Y."/>
            <person name="Yang N."/>
            <person name="Ding Z."/>
            <person name="Lai Q."/>
            <person name="Zeng R."/>
        </authorList>
    </citation>
    <scope>NUCLEOTIDE SEQUENCE [LARGE SCALE GENOMIC DNA]</scope>
    <source>
        <strain evidence="5">DSM 24597 / LMG 26175 / WPAGA1</strain>
    </source>
</reference>
<dbReference type="OrthoDB" id="1109395at2"/>
<dbReference type="STRING" id="915059.NH26_19165"/>
<keyword evidence="1" id="KW-0175">Coiled coil</keyword>
<dbReference type="EMBL" id="JRYR02000001">
    <property type="protein sequence ID" value="OHX68315.1"/>
    <property type="molecule type" value="Genomic_DNA"/>
</dbReference>
<feature type="transmembrane region" description="Helical" evidence="2">
    <location>
        <begin position="129"/>
        <end position="149"/>
    </location>
</feature>
<feature type="transmembrane region" description="Helical" evidence="2">
    <location>
        <begin position="102"/>
        <end position="122"/>
    </location>
</feature>
<evidence type="ECO:0000313" key="4">
    <source>
        <dbReference type="EMBL" id="OHX68315.1"/>
    </source>
</evidence>
<keyword evidence="2" id="KW-1133">Transmembrane helix</keyword>
<keyword evidence="5" id="KW-1185">Reference proteome</keyword>
<gene>
    <name evidence="4" type="ORF">NH26_19165</name>
</gene>
<name>A0A1S1Z5F7_FLAPC</name>
<dbReference type="Gene3D" id="3.30.450.40">
    <property type="match status" value="1"/>
</dbReference>
<feature type="transmembrane region" description="Helical" evidence="2">
    <location>
        <begin position="30"/>
        <end position="47"/>
    </location>
</feature>
<dbReference type="InterPro" id="IPR029016">
    <property type="entry name" value="GAF-like_dom_sf"/>
</dbReference>
<evidence type="ECO:0000313" key="5">
    <source>
        <dbReference type="Proteomes" id="UP000179797"/>
    </source>
</evidence>
<evidence type="ECO:0000259" key="3">
    <source>
        <dbReference type="Pfam" id="PF13185"/>
    </source>
</evidence>
<dbReference type="RefSeq" id="WP_052432206.1">
    <property type="nucleotide sequence ID" value="NZ_JRYR02000001.1"/>
</dbReference>
<feature type="coiled-coil region" evidence="1">
    <location>
        <begin position="397"/>
        <end position="452"/>
    </location>
</feature>
<dbReference type="Proteomes" id="UP000179797">
    <property type="component" value="Unassembled WGS sequence"/>
</dbReference>
<evidence type="ECO:0000256" key="2">
    <source>
        <dbReference type="SAM" id="Phobius"/>
    </source>
</evidence>
<sequence length="455" mass="52349">MNLIQQVFNIGITNNTKGVMKEKVLTTNQFAFYLMVFHIFYLVVSIIKAPTLLQWPLLGILANLSVLALNYLRLFNLSRIIVCTVPMSVVIIYNSYLTPFEAVPRMTGYLIAMVHTIIPFLVFDNKEKIAQWSLFVILCFSILGMFPLSDLLIDPFLDYDLNYAPKSKRGLIMGLVGLGILLYLMQLEQLRYRNESEKLNRERVERNISLEKSEKELKEALTQVQKTKKEDQERSWTTQNISDFNDLTRSIENLDELIDHSASFLARVLNLNQVAVFTRKVDAEGDDYLGKQTVYAYDRKKYLDKTRIEKGEGLIGQCYIEKKPIVLENVPVGYVNISSGLGDATASFVAIYPLLAYDKVEGVIEVAGFNKLKKFELDFLKRISESLAITILNKIGAERLKELLKTSQEQAEQVRSQEEEMRQNLEEMMATQEELKRQKEGYVKEIERLKMLLNS</sequence>
<evidence type="ECO:0000256" key="1">
    <source>
        <dbReference type="SAM" id="Coils"/>
    </source>
</evidence>
<proteinExistence type="predicted"/>
<feature type="transmembrane region" description="Helical" evidence="2">
    <location>
        <begin position="53"/>
        <end position="72"/>
    </location>
</feature>
<feature type="transmembrane region" description="Helical" evidence="2">
    <location>
        <begin position="169"/>
        <end position="185"/>
    </location>
</feature>
<dbReference type="Pfam" id="PF13185">
    <property type="entry name" value="GAF_2"/>
    <property type="match status" value="1"/>
</dbReference>
<organism evidence="4 5">
    <name type="scientific">Flammeovirga pacifica</name>
    <dbReference type="NCBI Taxonomy" id="915059"/>
    <lineage>
        <taxon>Bacteria</taxon>
        <taxon>Pseudomonadati</taxon>
        <taxon>Bacteroidota</taxon>
        <taxon>Cytophagia</taxon>
        <taxon>Cytophagales</taxon>
        <taxon>Flammeovirgaceae</taxon>
        <taxon>Flammeovirga</taxon>
    </lineage>
</organism>
<feature type="coiled-coil region" evidence="1">
    <location>
        <begin position="187"/>
        <end position="234"/>
    </location>
</feature>
<feature type="domain" description="GAF" evidence="3">
    <location>
        <begin position="253"/>
        <end position="391"/>
    </location>
</feature>
<dbReference type="InterPro" id="IPR003018">
    <property type="entry name" value="GAF"/>
</dbReference>